<dbReference type="EMBL" id="JACHHD010000012">
    <property type="protein sequence ID" value="MBB5185223.1"/>
    <property type="molecule type" value="Genomic_DNA"/>
</dbReference>
<evidence type="ECO:0000256" key="2">
    <source>
        <dbReference type="SAM" id="MobiDB-lite"/>
    </source>
</evidence>
<name>A0A7W8D3E7_9FIRM</name>
<keyword evidence="3" id="KW-0812">Transmembrane</keyword>
<feature type="coiled-coil region" evidence="1">
    <location>
        <begin position="372"/>
        <end position="406"/>
    </location>
</feature>
<reference evidence="4 5" key="1">
    <citation type="submission" date="2020-08" db="EMBL/GenBank/DDBJ databases">
        <title>Genomic Encyclopedia of Type Strains, Phase IV (KMG-IV): sequencing the most valuable type-strain genomes for metagenomic binning, comparative biology and taxonomic classification.</title>
        <authorList>
            <person name="Goeker M."/>
        </authorList>
    </citation>
    <scope>NUCLEOTIDE SEQUENCE [LARGE SCALE GENOMIC DNA]</scope>
    <source>
        <strain evidence="4 5">DSM 26963</strain>
    </source>
</reference>
<dbReference type="Proteomes" id="UP000521313">
    <property type="component" value="Unassembled WGS sequence"/>
</dbReference>
<keyword evidence="3" id="KW-1133">Transmembrane helix</keyword>
<feature type="coiled-coil region" evidence="1">
    <location>
        <begin position="253"/>
        <end position="325"/>
    </location>
</feature>
<feature type="transmembrane region" description="Helical" evidence="3">
    <location>
        <begin position="144"/>
        <end position="166"/>
    </location>
</feature>
<comment type="caution">
    <text evidence="4">The sequence shown here is derived from an EMBL/GenBank/DDBJ whole genome shotgun (WGS) entry which is preliminary data.</text>
</comment>
<evidence type="ECO:0000313" key="5">
    <source>
        <dbReference type="Proteomes" id="UP000521313"/>
    </source>
</evidence>
<evidence type="ECO:0000256" key="3">
    <source>
        <dbReference type="SAM" id="Phobius"/>
    </source>
</evidence>
<proteinExistence type="predicted"/>
<keyword evidence="1" id="KW-0175">Coiled coil</keyword>
<organism evidence="4 5">
    <name type="scientific">Faecalicoccus acidiformans</name>
    <dbReference type="NCBI Taxonomy" id="915173"/>
    <lineage>
        <taxon>Bacteria</taxon>
        <taxon>Bacillati</taxon>
        <taxon>Bacillota</taxon>
        <taxon>Erysipelotrichia</taxon>
        <taxon>Erysipelotrichales</taxon>
        <taxon>Erysipelotrichaceae</taxon>
        <taxon>Faecalicoccus</taxon>
    </lineage>
</organism>
<dbReference type="AlphaFoldDB" id="A0A7W8D3E7"/>
<protein>
    <submittedName>
        <fullName evidence="4">Na+-transporting NADH:ubiquinone oxidoreductase subunit NqrC</fullName>
    </submittedName>
</protein>
<gene>
    <name evidence="4" type="ORF">HNQ43_001276</name>
</gene>
<sequence>MAGRKENDEISKLLDSFEADGALEEKMEGFAAKKRRQDKYTQQINMIDVDDTQETKTPTANDTIVLRPARPQQAESEAGETVMFDPDQIEEQTELTNKTVVINDDEIQSLLEQEQGPKLRREVKGHSKKPVAKMRKKNDKTVKIVLAVLVSLLVVAVIGTGAYVLLNGIGENTETENDRQAVAYERIMDWLDTVDDDFTGIEDMEEYYNRLSDEQKEEIDDLLKSRTGYTFDELLARAKSDEKKDSSNNNTEIAELRAKLSTLQTQLSSAQSTLDSAKSTLTTRQSEYDALVEQSQNAANAQANLESAQAAVDECEARRQELLNKQSAGTITEEELIELDNIYKVDWPSLNDALEQAQREVNNAPSVSQDQLNSASQAVSQAQSAVDQAQSAVDEINSQISQIQSQINELE</sequence>
<evidence type="ECO:0000313" key="4">
    <source>
        <dbReference type="EMBL" id="MBB5185223.1"/>
    </source>
</evidence>
<evidence type="ECO:0000256" key="1">
    <source>
        <dbReference type="SAM" id="Coils"/>
    </source>
</evidence>
<feature type="region of interest" description="Disordered" evidence="2">
    <location>
        <begin position="45"/>
        <end position="64"/>
    </location>
</feature>
<dbReference type="RefSeq" id="WP_183375925.1">
    <property type="nucleotide sequence ID" value="NZ_JACHHD010000012.1"/>
</dbReference>
<keyword evidence="4" id="KW-0830">Ubiquinone</keyword>
<accession>A0A7W8D3E7</accession>
<keyword evidence="3" id="KW-0472">Membrane</keyword>